<accession>A0A1H6QN17</accession>
<sequence length="105" mass="11190">MAIDFYGLSNTQLNTRIRSVSASDAVGHKQATAPSSPSASQVVDRVELSQEARNLAALGRSEGSKETFNEAKVQAIRSALADGSYQVDYQKLAANLVGFESQLEA</sequence>
<name>A0A1H6QN17_9GAMM</name>
<keyword evidence="6" id="KW-0804">Transcription</keyword>
<evidence type="ECO:0000256" key="4">
    <source>
        <dbReference type="ARBA" id="ARBA00022795"/>
    </source>
</evidence>
<keyword evidence="11" id="KW-0969">Cilium</keyword>
<dbReference type="AlphaFoldDB" id="A0A1H6QN17"/>
<dbReference type="GO" id="GO:0045892">
    <property type="term" value="P:negative regulation of DNA-templated transcription"/>
    <property type="evidence" value="ECO:0007669"/>
    <property type="project" value="InterPro"/>
</dbReference>
<keyword evidence="4" id="KW-1005">Bacterial flagellum biogenesis</keyword>
<dbReference type="InterPro" id="IPR035890">
    <property type="entry name" value="Anti-sigma-28_factor_FlgM_sf"/>
</dbReference>
<evidence type="ECO:0000256" key="9">
    <source>
        <dbReference type="SAM" id="MobiDB-lite"/>
    </source>
</evidence>
<gene>
    <name evidence="11" type="ORF">SAMN05421831_10242</name>
</gene>
<dbReference type="STRING" id="64971.SAMN05421831_10242"/>
<dbReference type="InterPro" id="IPR031316">
    <property type="entry name" value="FlgM_C"/>
</dbReference>
<keyword evidence="12" id="KW-1185">Reference proteome</keyword>
<evidence type="ECO:0000313" key="12">
    <source>
        <dbReference type="Proteomes" id="UP000242999"/>
    </source>
</evidence>
<organism evidence="11 12">
    <name type="scientific">Allopseudospirillum japonicum</name>
    <dbReference type="NCBI Taxonomy" id="64971"/>
    <lineage>
        <taxon>Bacteria</taxon>
        <taxon>Pseudomonadati</taxon>
        <taxon>Pseudomonadota</taxon>
        <taxon>Gammaproteobacteria</taxon>
        <taxon>Oceanospirillales</taxon>
        <taxon>Oceanospirillaceae</taxon>
        <taxon>Allopseudospirillum</taxon>
    </lineage>
</organism>
<dbReference type="Proteomes" id="UP000242999">
    <property type="component" value="Unassembled WGS sequence"/>
</dbReference>
<dbReference type="GO" id="GO:0044781">
    <property type="term" value="P:bacterial-type flagellum organization"/>
    <property type="evidence" value="ECO:0007669"/>
    <property type="project" value="UniProtKB-KW"/>
</dbReference>
<dbReference type="OrthoDB" id="5738369at2"/>
<feature type="domain" description="Anti-sigma-28 factor FlgM C-terminal" evidence="10">
    <location>
        <begin position="44"/>
        <end position="97"/>
    </location>
</feature>
<dbReference type="Pfam" id="PF04316">
    <property type="entry name" value="FlgM"/>
    <property type="match status" value="1"/>
</dbReference>
<dbReference type="InterPro" id="IPR007412">
    <property type="entry name" value="FlgM"/>
</dbReference>
<keyword evidence="11" id="KW-0282">Flagellum</keyword>
<evidence type="ECO:0000313" key="11">
    <source>
        <dbReference type="EMBL" id="SEI44973.1"/>
    </source>
</evidence>
<evidence type="ECO:0000256" key="2">
    <source>
        <dbReference type="ARBA" id="ARBA00017823"/>
    </source>
</evidence>
<evidence type="ECO:0000256" key="6">
    <source>
        <dbReference type="ARBA" id="ARBA00023163"/>
    </source>
</evidence>
<comment type="function">
    <text evidence="7">Responsible for the coupling of flagellin expression to flagellar assembly by preventing expression of the flagellin genes when a component of the middle class of proteins is defective. It negatively regulates flagellar genes by inhibiting the activity of FliA by directly binding to FliA.</text>
</comment>
<feature type="region of interest" description="Disordered" evidence="9">
    <location>
        <begin position="24"/>
        <end position="44"/>
    </location>
</feature>
<proteinExistence type="inferred from homology"/>
<keyword evidence="5" id="KW-0805">Transcription regulation</keyword>
<evidence type="ECO:0000256" key="3">
    <source>
        <dbReference type="ARBA" id="ARBA00022491"/>
    </source>
</evidence>
<keyword evidence="11" id="KW-0966">Cell projection</keyword>
<evidence type="ECO:0000259" key="10">
    <source>
        <dbReference type="Pfam" id="PF04316"/>
    </source>
</evidence>
<dbReference type="NCBIfam" id="TIGR03824">
    <property type="entry name" value="FlgM_jcvi"/>
    <property type="match status" value="1"/>
</dbReference>
<reference evidence="12" key="1">
    <citation type="submission" date="2016-10" db="EMBL/GenBank/DDBJ databases">
        <authorList>
            <person name="Varghese N."/>
            <person name="Submissions S."/>
        </authorList>
    </citation>
    <scope>NUCLEOTIDE SEQUENCE [LARGE SCALE GENOMIC DNA]</scope>
    <source>
        <strain evidence="12">DSM 7165</strain>
    </source>
</reference>
<comment type="similarity">
    <text evidence="1">Belongs to the FlgM family.</text>
</comment>
<dbReference type="RefSeq" id="WP_093308395.1">
    <property type="nucleotide sequence ID" value="NZ_FNYH01000002.1"/>
</dbReference>
<evidence type="ECO:0000256" key="1">
    <source>
        <dbReference type="ARBA" id="ARBA00005322"/>
    </source>
</evidence>
<protein>
    <recommendedName>
        <fullName evidence="2">Negative regulator of flagellin synthesis</fullName>
    </recommendedName>
    <alternativeName>
        <fullName evidence="8">Anti-sigma-28 factor</fullName>
    </alternativeName>
</protein>
<evidence type="ECO:0000256" key="7">
    <source>
        <dbReference type="ARBA" id="ARBA00024739"/>
    </source>
</evidence>
<dbReference type="SUPFAM" id="SSF101498">
    <property type="entry name" value="Anti-sigma factor FlgM"/>
    <property type="match status" value="1"/>
</dbReference>
<evidence type="ECO:0000256" key="8">
    <source>
        <dbReference type="ARBA" id="ARBA00030117"/>
    </source>
</evidence>
<dbReference type="EMBL" id="FNYH01000002">
    <property type="protein sequence ID" value="SEI44973.1"/>
    <property type="molecule type" value="Genomic_DNA"/>
</dbReference>
<keyword evidence="3" id="KW-0678">Repressor</keyword>
<evidence type="ECO:0000256" key="5">
    <source>
        <dbReference type="ARBA" id="ARBA00023015"/>
    </source>
</evidence>